<gene>
    <name evidence="3" type="ORF">J1902_15190</name>
</gene>
<dbReference type="AlphaFoldDB" id="A0A939KK27"/>
<comment type="caution">
    <text evidence="3">The sequence shown here is derived from an EMBL/GenBank/DDBJ whole genome shotgun (WGS) entry which is preliminary data.</text>
</comment>
<organism evidence="3 4">
    <name type="scientific">Arthrobacter cavernae</name>
    <dbReference type="NCBI Taxonomy" id="2817681"/>
    <lineage>
        <taxon>Bacteria</taxon>
        <taxon>Bacillati</taxon>
        <taxon>Actinomycetota</taxon>
        <taxon>Actinomycetes</taxon>
        <taxon>Micrococcales</taxon>
        <taxon>Micrococcaceae</taxon>
        <taxon>Arthrobacter</taxon>
    </lineage>
</organism>
<protein>
    <submittedName>
        <fullName evidence="3">Tn3 family transposase</fullName>
    </submittedName>
</protein>
<feature type="domain" description="Tn3 transposase DDE" evidence="2">
    <location>
        <begin position="12"/>
        <end position="50"/>
    </location>
</feature>
<evidence type="ECO:0000313" key="3">
    <source>
        <dbReference type="EMBL" id="MBO1269292.1"/>
    </source>
</evidence>
<sequence>MRDDLGAAGVEASGRQNALAAALKEYGALRRTIYAARYLADPAYRRKLTATEQGRVAARPETGSALRPRRHHPGPAPRTTNRTSLVPHTRHERRGDLDNGILRPGSGIDAPDRAAHR</sequence>
<evidence type="ECO:0000256" key="1">
    <source>
        <dbReference type="SAM" id="MobiDB-lite"/>
    </source>
</evidence>
<dbReference type="GO" id="GO:0006313">
    <property type="term" value="P:DNA transposition"/>
    <property type="evidence" value="ECO:0007669"/>
    <property type="project" value="InterPro"/>
</dbReference>
<dbReference type="GO" id="GO:0004803">
    <property type="term" value="F:transposase activity"/>
    <property type="evidence" value="ECO:0007669"/>
    <property type="project" value="InterPro"/>
</dbReference>
<dbReference type="Proteomes" id="UP000664164">
    <property type="component" value="Unassembled WGS sequence"/>
</dbReference>
<evidence type="ECO:0000259" key="2">
    <source>
        <dbReference type="Pfam" id="PF01526"/>
    </source>
</evidence>
<name>A0A939KK27_9MICC</name>
<dbReference type="EMBL" id="JAFNLL010000040">
    <property type="protein sequence ID" value="MBO1269292.1"/>
    <property type="molecule type" value="Genomic_DNA"/>
</dbReference>
<reference evidence="3" key="1">
    <citation type="submission" date="2021-03" db="EMBL/GenBank/DDBJ databases">
        <title>A new species, PO-11, isolated from a karst cave deposit.</title>
        <authorList>
            <person name="Zhaoxiaoyong W."/>
        </authorList>
    </citation>
    <scope>NUCLEOTIDE SEQUENCE</scope>
    <source>
        <strain evidence="3">PO-11</strain>
    </source>
</reference>
<dbReference type="InterPro" id="IPR002513">
    <property type="entry name" value="Tn3_Tnp_DDE_dom"/>
</dbReference>
<accession>A0A939KK27</accession>
<evidence type="ECO:0000313" key="4">
    <source>
        <dbReference type="Proteomes" id="UP000664164"/>
    </source>
</evidence>
<feature type="region of interest" description="Disordered" evidence="1">
    <location>
        <begin position="50"/>
        <end position="117"/>
    </location>
</feature>
<proteinExistence type="predicted"/>
<dbReference type="Pfam" id="PF01526">
    <property type="entry name" value="DDE_Tnp_Tn3"/>
    <property type="match status" value="1"/>
</dbReference>
<keyword evidence="4" id="KW-1185">Reference proteome</keyword>